<evidence type="ECO:0000313" key="3">
    <source>
        <dbReference type="EMBL" id="KKS84107.1"/>
    </source>
</evidence>
<dbReference type="Gene3D" id="3.30.70.141">
    <property type="entry name" value="Nucleoside diphosphate kinase-like domain"/>
    <property type="match status" value="1"/>
</dbReference>
<gene>
    <name evidence="3" type="ORF">UV59_C0027G0035</name>
</gene>
<dbReference type="EMBL" id="LCFB01000027">
    <property type="protein sequence ID" value="KKS84107.1"/>
    <property type="molecule type" value="Genomic_DNA"/>
</dbReference>
<dbReference type="InterPro" id="IPR034907">
    <property type="entry name" value="NDK-like_dom"/>
</dbReference>
<feature type="binding site" evidence="1">
    <location>
        <position position="64"/>
    </location>
    <ligand>
        <name>ATP</name>
        <dbReference type="ChEBI" id="CHEBI:30616"/>
    </ligand>
</feature>
<reference evidence="3 4" key="1">
    <citation type="journal article" date="2015" name="Nature">
        <title>rRNA introns, odd ribosomes, and small enigmatic genomes across a large radiation of phyla.</title>
        <authorList>
            <person name="Brown C.T."/>
            <person name="Hug L.A."/>
            <person name="Thomas B.C."/>
            <person name="Sharon I."/>
            <person name="Castelle C.J."/>
            <person name="Singh A."/>
            <person name="Wilkins M.J."/>
            <person name="Williams K.H."/>
            <person name="Banfield J.F."/>
        </authorList>
    </citation>
    <scope>NUCLEOTIDE SEQUENCE [LARGE SCALE GENOMIC DNA]</scope>
</reference>
<feature type="binding site" evidence="1">
    <location>
        <position position="189"/>
    </location>
    <ligand>
        <name>ATP</name>
        <dbReference type="ChEBI" id="CHEBI:30616"/>
    </ligand>
</feature>
<dbReference type="Proteomes" id="UP000034543">
    <property type="component" value="Unassembled WGS sequence"/>
</dbReference>
<dbReference type="STRING" id="1618436.UV59_C0027G0035"/>
<proteinExistence type="inferred from homology"/>
<feature type="binding site" evidence="1">
    <location>
        <position position="197"/>
    </location>
    <ligand>
        <name>ATP</name>
        <dbReference type="ChEBI" id="CHEBI:30616"/>
    </ligand>
</feature>
<feature type="binding site" evidence="1">
    <location>
        <position position="169"/>
    </location>
    <ligand>
        <name>ATP</name>
        <dbReference type="ChEBI" id="CHEBI:30616"/>
    </ligand>
</feature>
<dbReference type="InterPro" id="IPR036850">
    <property type="entry name" value="NDK-like_dom_sf"/>
</dbReference>
<sequence>MLEILRTKSQDLYGFSRSSQEVSTEAKPVSEAQTSILRQISEILKSSEFQQKIKKGQITFAMIKPNLRITNSDLTDEEVAEQLKKDIALESPRVNGLEIIFELPLPFTFERVESFYAGVKDKLLNLPAAQVNDHHFPNRWEMFKYIMAQGMATFLILHSPQGNAVNKWRQLIGPTFPSLIPSDESWKLRSRFTDLNNGIHGSDSIDSVHEEIKWFASQLEQITKDI</sequence>
<protein>
    <recommendedName>
        <fullName evidence="2">Nucleoside diphosphate kinase-like domain-containing protein</fullName>
    </recommendedName>
</protein>
<dbReference type="InterPro" id="IPR023005">
    <property type="entry name" value="Nucleoside_diP_kinase_AS"/>
</dbReference>
<evidence type="ECO:0000313" key="4">
    <source>
        <dbReference type="Proteomes" id="UP000034543"/>
    </source>
</evidence>
<evidence type="ECO:0000259" key="2">
    <source>
        <dbReference type="Pfam" id="PF00334"/>
    </source>
</evidence>
<feature type="domain" description="Nucleoside diphosphate kinase-like" evidence="2">
    <location>
        <begin position="121"/>
        <end position="216"/>
    </location>
</feature>
<dbReference type="PROSITE" id="PS51374">
    <property type="entry name" value="NDPK_LIKE"/>
    <property type="match status" value="1"/>
</dbReference>
<feature type="binding site" evidence="1">
    <location>
        <position position="175"/>
    </location>
    <ligand>
        <name>ATP</name>
        <dbReference type="ChEBI" id="CHEBI:30616"/>
    </ligand>
</feature>
<evidence type="ECO:0000256" key="1">
    <source>
        <dbReference type="PROSITE-ProRule" id="PRU00706"/>
    </source>
</evidence>
<accession>A0A0G1CF05</accession>
<organism evidence="3 4">
    <name type="scientific">Candidatus Gottesmanbacteria bacterium GW2011_GWA1_43_11</name>
    <dbReference type="NCBI Taxonomy" id="1618436"/>
    <lineage>
        <taxon>Bacteria</taxon>
        <taxon>Candidatus Gottesmaniibacteriota</taxon>
    </lineage>
</organism>
<comment type="caution">
    <text evidence="3">The sequence shown here is derived from an EMBL/GenBank/DDBJ whole genome shotgun (WGS) entry which is preliminary data.</text>
</comment>
<dbReference type="PROSITE" id="PS00469">
    <property type="entry name" value="NDPK"/>
    <property type="match status" value="1"/>
</dbReference>
<feature type="active site" description="Pros-phosphohistidine intermediate" evidence="1">
    <location>
        <position position="200"/>
    </location>
</feature>
<name>A0A0G1CF05_9BACT</name>
<dbReference type="Pfam" id="PF00334">
    <property type="entry name" value="NDK"/>
    <property type="match status" value="1"/>
</dbReference>
<feature type="binding site" evidence="1">
    <location>
        <position position="143"/>
    </location>
    <ligand>
        <name>ATP</name>
        <dbReference type="ChEBI" id="CHEBI:30616"/>
    </ligand>
</feature>
<dbReference type="SUPFAM" id="SSF54919">
    <property type="entry name" value="Nucleoside diphosphate kinase, NDK"/>
    <property type="match status" value="1"/>
</dbReference>
<dbReference type="AlphaFoldDB" id="A0A0G1CF05"/>
<comment type="similarity">
    <text evidence="1">Belongs to the NDK family.</text>
</comment>